<dbReference type="GeneID" id="25478718"/>
<reference evidence="3" key="2">
    <citation type="submission" date="2013-10" db="EMBL/GenBank/DDBJ databases">
        <authorList>
            <person name="Aslett M."/>
        </authorList>
    </citation>
    <scope>NUCLEOTIDE SEQUENCE [LARGE SCALE GENOMIC DNA]</scope>
    <source>
        <strain evidence="3">Houghton</strain>
    </source>
</reference>
<keyword evidence="2" id="KW-0812">Transmembrane</keyword>
<feature type="compositionally biased region" description="Low complexity" evidence="1">
    <location>
        <begin position="10"/>
        <end position="22"/>
    </location>
</feature>
<feature type="transmembrane region" description="Helical" evidence="2">
    <location>
        <begin position="74"/>
        <end position="107"/>
    </location>
</feature>
<protein>
    <submittedName>
        <fullName evidence="3">Uncharacterized protein</fullName>
    </submittedName>
</protein>
<dbReference type="RefSeq" id="XP_013433302.1">
    <property type="nucleotide sequence ID" value="XM_013577848.1"/>
</dbReference>
<evidence type="ECO:0000256" key="1">
    <source>
        <dbReference type="SAM" id="MobiDB-lite"/>
    </source>
</evidence>
<dbReference type="AlphaFoldDB" id="U6MT41"/>
<dbReference type="VEuPathDB" id="ToxoDB:ENH_00085910"/>
<dbReference type="Proteomes" id="UP000030754">
    <property type="component" value="Unassembled WGS sequence"/>
</dbReference>
<gene>
    <name evidence="3" type="ORF">ENH_00085910</name>
</gene>
<organism evidence="3 4">
    <name type="scientific">Eimeria necatrix</name>
    <dbReference type="NCBI Taxonomy" id="51315"/>
    <lineage>
        <taxon>Eukaryota</taxon>
        <taxon>Sar</taxon>
        <taxon>Alveolata</taxon>
        <taxon>Apicomplexa</taxon>
        <taxon>Conoidasida</taxon>
        <taxon>Coccidia</taxon>
        <taxon>Eucoccidiorida</taxon>
        <taxon>Eimeriorina</taxon>
        <taxon>Eimeriidae</taxon>
        <taxon>Eimeria</taxon>
    </lineage>
</organism>
<keyword evidence="4" id="KW-1185">Reference proteome</keyword>
<proteinExistence type="predicted"/>
<evidence type="ECO:0000313" key="3">
    <source>
        <dbReference type="EMBL" id="CDJ64835.1"/>
    </source>
</evidence>
<sequence length="127" mass="12488">MNAFLGPQPSSSSSSSSSSSAAAAAAAAEPKCLELNQLCEPRGPPGAPGGPTDAAAAPGVFPQLLLQLEGRFRAAAAAAANTLGVCTLPAIFLGGTLFSVAAAALSYRARMRVLSKGGPAPAEQHKA</sequence>
<accession>U6MT41</accession>
<evidence type="ECO:0000256" key="2">
    <source>
        <dbReference type="SAM" id="Phobius"/>
    </source>
</evidence>
<reference evidence="3" key="1">
    <citation type="submission" date="2013-10" db="EMBL/GenBank/DDBJ databases">
        <title>Genomic analysis of the causative agents of coccidiosis in chickens.</title>
        <authorList>
            <person name="Reid A.J."/>
            <person name="Blake D."/>
            <person name="Billington K."/>
            <person name="Browne H."/>
            <person name="Dunn M."/>
            <person name="Hung S."/>
            <person name="Kawahara F."/>
            <person name="Miranda-Saavedra D."/>
            <person name="Mourier T."/>
            <person name="Nagra H."/>
            <person name="Otto T.D."/>
            <person name="Rawlings N."/>
            <person name="Sanchez A."/>
            <person name="Sanders M."/>
            <person name="Subramaniam C."/>
            <person name="Tay Y."/>
            <person name="Dear P."/>
            <person name="Doerig C."/>
            <person name="Gruber A."/>
            <person name="Parkinson J."/>
            <person name="Shirley M."/>
            <person name="Wan K.L."/>
            <person name="Berriman M."/>
            <person name="Tomley F."/>
            <person name="Pain A."/>
        </authorList>
    </citation>
    <scope>NUCLEOTIDE SEQUENCE [LARGE SCALE GENOMIC DNA]</scope>
    <source>
        <strain evidence="3">Houghton</strain>
    </source>
</reference>
<keyword evidence="2" id="KW-1133">Transmembrane helix</keyword>
<name>U6MT41_9EIME</name>
<dbReference type="OrthoDB" id="354656at2759"/>
<dbReference type="EMBL" id="HG723020">
    <property type="protein sequence ID" value="CDJ64835.1"/>
    <property type="molecule type" value="Genomic_DNA"/>
</dbReference>
<feature type="region of interest" description="Disordered" evidence="1">
    <location>
        <begin position="1"/>
        <end position="22"/>
    </location>
</feature>
<evidence type="ECO:0000313" key="4">
    <source>
        <dbReference type="Proteomes" id="UP000030754"/>
    </source>
</evidence>
<keyword evidence="2" id="KW-0472">Membrane</keyword>